<evidence type="ECO:0000256" key="1">
    <source>
        <dbReference type="ARBA" id="ARBA00022741"/>
    </source>
</evidence>
<organism evidence="6">
    <name type="scientific">viral metagenome</name>
    <dbReference type="NCBI Taxonomy" id="1070528"/>
    <lineage>
        <taxon>unclassified sequences</taxon>
        <taxon>metagenomes</taxon>
        <taxon>organismal metagenomes</taxon>
    </lineage>
</organism>
<name>A0A6C0EL89_9ZZZZ</name>
<evidence type="ECO:0000259" key="5">
    <source>
        <dbReference type="PROSITE" id="PS51194"/>
    </source>
</evidence>
<dbReference type="GO" id="GO:0005524">
    <property type="term" value="F:ATP binding"/>
    <property type="evidence" value="ECO:0007669"/>
    <property type="project" value="UniProtKB-KW"/>
</dbReference>
<keyword evidence="2" id="KW-0378">Hydrolase</keyword>
<dbReference type="GO" id="GO:0006281">
    <property type="term" value="P:DNA repair"/>
    <property type="evidence" value="ECO:0007669"/>
    <property type="project" value="TreeGrafter"/>
</dbReference>
<evidence type="ECO:0000256" key="3">
    <source>
        <dbReference type="ARBA" id="ARBA00022840"/>
    </source>
</evidence>
<dbReference type="PROSITE" id="PS51192">
    <property type="entry name" value="HELICASE_ATP_BIND_1"/>
    <property type="match status" value="1"/>
</dbReference>
<dbReference type="InterPro" id="IPR014001">
    <property type="entry name" value="Helicase_ATP-bd"/>
</dbReference>
<dbReference type="CDD" id="cd18793">
    <property type="entry name" value="SF2_C_SNF"/>
    <property type="match status" value="1"/>
</dbReference>
<dbReference type="AlphaFoldDB" id="A0A6C0EL89"/>
<dbReference type="InterPro" id="IPR050628">
    <property type="entry name" value="SNF2_RAD54_helicase_TF"/>
</dbReference>
<proteinExistence type="predicted"/>
<dbReference type="InterPro" id="IPR049730">
    <property type="entry name" value="SNF2/RAD54-like_C"/>
</dbReference>
<dbReference type="CDD" id="cd18008">
    <property type="entry name" value="DEXDc_SHPRH-like"/>
    <property type="match status" value="1"/>
</dbReference>
<evidence type="ECO:0008006" key="7">
    <source>
        <dbReference type="Google" id="ProtNLM"/>
    </source>
</evidence>
<evidence type="ECO:0000313" key="6">
    <source>
        <dbReference type="EMBL" id="QHT29059.1"/>
    </source>
</evidence>
<dbReference type="Pfam" id="PF00176">
    <property type="entry name" value="SNF2-rel_dom"/>
    <property type="match status" value="1"/>
</dbReference>
<dbReference type="Pfam" id="PF00271">
    <property type="entry name" value="Helicase_C"/>
    <property type="match status" value="2"/>
</dbReference>
<evidence type="ECO:0000256" key="2">
    <source>
        <dbReference type="ARBA" id="ARBA00022801"/>
    </source>
</evidence>
<dbReference type="InterPro" id="IPR038718">
    <property type="entry name" value="SNF2-like_sf"/>
</dbReference>
<dbReference type="PROSITE" id="PS51194">
    <property type="entry name" value="HELICASE_CTER"/>
    <property type="match status" value="1"/>
</dbReference>
<dbReference type="SMART" id="SM00487">
    <property type="entry name" value="DEXDc"/>
    <property type="match status" value="1"/>
</dbReference>
<dbReference type="Gene3D" id="3.40.50.10810">
    <property type="entry name" value="Tandem AAA-ATPase domain"/>
    <property type="match status" value="1"/>
</dbReference>
<dbReference type="GO" id="GO:0005634">
    <property type="term" value="C:nucleus"/>
    <property type="evidence" value="ECO:0007669"/>
    <property type="project" value="TreeGrafter"/>
</dbReference>
<keyword evidence="3" id="KW-0067">ATP-binding</keyword>
<dbReference type="InterPro" id="IPR001650">
    <property type="entry name" value="Helicase_C-like"/>
</dbReference>
<dbReference type="GO" id="GO:0016787">
    <property type="term" value="F:hydrolase activity"/>
    <property type="evidence" value="ECO:0007669"/>
    <property type="project" value="UniProtKB-KW"/>
</dbReference>
<dbReference type="InterPro" id="IPR000330">
    <property type="entry name" value="SNF2_N"/>
</dbReference>
<accession>A0A6C0EL89</accession>
<evidence type="ECO:0000259" key="4">
    <source>
        <dbReference type="PROSITE" id="PS51192"/>
    </source>
</evidence>
<sequence>MWILNLNVSKLFFELYRTMNHIPKRKIFFSKKKTKTERYTNLEDYMREKNFPLHKYQKTGVDWMLGKELMGFNTKHNKIYGGLLCDEPGLGKTIQMCATLYCNPVKYTLIILPKSVVQQWIDAINKILPSEKVYFYHGSNRCKTVAELKLKKFTILITTYGMLCNTKMMHGLTILHHFGKWDRIIVDEIHVMRNKKSKISKSICGLQGGIKWGLTGTPVQNTEKDLFSLYKFLDIPSQYFNKDCIDSINKNILIRRTKDEFKRLSIKFPNLNQIDHLLEFTSDGERKLYDKIQKNLTKNYLNILENSDKSVEMLALLELLLRLRQVSIHPQIMINSLNHKFKSKIPNFAINSSKIAKLMEIINKSKDEYCLVFCYFKDEIKLIGEQLKFKKIGYNVYDGSTPFKKRDEILKMYPPKKIFQQIGLKYNLSENIIENIKSYFPKVLLIQINAGGVGLNLQQFSQLFITSPNWNPSNEIQAIARAHRLGQDKIVNVHRFLLYDQYNEFSTIDEHIMGIQSSKRSIMADILKDEGYINNDVVKDFTDISTDLQSRLLE</sequence>
<dbReference type="InterPro" id="IPR027417">
    <property type="entry name" value="P-loop_NTPase"/>
</dbReference>
<dbReference type="GO" id="GO:0008094">
    <property type="term" value="F:ATP-dependent activity, acting on DNA"/>
    <property type="evidence" value="ECO:0007669"/>
    <property type="project" value="TreeGrafter"/>
</dbReference>
<dbReference type="PANTHER" id="PTHR45626">
    <property type="entry name" value="TRANSCRIPTION TERMINATION FACTOR 2-RELATED"/>
    <property type="match status" value="1"/>
</dbReference>
<keyword evidence="1" id="KW-0547">Nucleotide-binding</keyword>
<dbReference type="Gene3D" id="3.40.50.300">
    <property type="entry name" value="P-loop containing nucleotide triphosphate hydrolases"/>
    <property type="match status" value="1"/>
</dbReference>
<protein>
    <recommendedName>
        <fullName evidence="7">Helicase</fullName>
    </recommendedName>
</protein>
<dbReference type="SUPFAM" id="SSF52540">
    <property type="entry name" value="P-loop containing nucleoside triphosphate hydrolases"/>
    <property type="match status" value="2"/>
</dbReference>
<dbReference type="EMBL" id="MN738868">
    <property type="protein sequence ID" value="QHT29059.1"/>
    <property type="molecule type" value="Genomic_DNA"/>
</dbReference>
<feature type="domain" description="Helicase C-terminal" evidence="5">
    <location>
        <begin position="354"/>
        <end position="531"/>
    </location>
</feature>
<dbReference type="SMART" id="SM00490">
    <property type="entry name" value="HELICc"/>
    <property type="match status" value="1"/>
</dbReference>
<feature type="domain" description="Helicase ATP-binding" evidence="4">
    <location>
        <begin position="73"/>
        <end position="236"/>
    </location>
</feature>
<reference evidence="6" key="1">
    <citation type="journal article" date="2020" name="Nature">
        <title>Giant virus diversity and host interactions through global metagenomics.</title>
        <authorList>
            <person name="Schulz F."/>
            <person name="Roux S."/>
            <person name="Paez-Espino D."/>
            <person name="Jungbluth S."/>
            <person name="Walsh D.A."/>
            <person name="Denef V.J."/>
            <person name="McMahon K.D."/>
            <person name="Konstantinidis K.T."/>
            <person name="Eloe-Fadrosh E.A."/>
            <person name="Kyrpides N.C."/>
            <person name="Woyke T."/>
        </authorList>
    </citation>
    <scope>NUCLEOTIDE SEQUENCE</scope>
    <source>
        <strain evidence="6">GVMAG-M-3300001351-8</strain>
    </source>
</reference>